<dbReference type="EMBL" id="QFLI01000002">
    <property type="protein sequence ID" value="PXY02358.1"/>
    <property type="molecule type" value="Genomic_DNA"/>
</dbReference>
<feature type="signal peptide" evidence="1">
    <location>
        <begin position="1"/>
        <end position="20"/>
    </location>
</feature>
<evidence type="ECO:0008006" key="4">
    <source>
        <dbReference type="Google" id="ProtNLM"/>
    </source>
</evidence>
<comment type="caution">
    <text evidence="2">The sequence shown here is derived from an EMBL/GenBank/DDBJ whole genome shotgun (WGS) entry which is preliminary data.</text>
</comment>
<keyword evidence="3" id="KW-1185">Reference proteome</keyword>
<evidence type="ECO:0000256" key="1">
    <source>
        <dbReference type="SAM" id="SignalP"/>
    </source>
</evidence>
<proteinExistence type="predicted"/>
<feature type="chain" id="PRO_5016122930" description="Tetratricopeptide repeat protein" evidence="1">
    <location>
        <begin position="21"/>
        <end position="325"/>
    </location>
</feature>
<dbReference type="RefSeq" id="WP_110359991.1">
    <property type="nucleotide sequence ID" value="NZ_QFLI01000002.1"/>
</dbReference>
<reference evidence="2 3" key="1">
    <citation type="submission" date="2018-05" db="EMBL/GenBank/DDBJ databases">
        <title>Marinifilum breve JC075T sp. nov., a marine bacterium isolated from Yongle Blue Hole in the South China Sea.</title>
        <authorList>
            <person name="Fu T."/>
        </authorList>
    </citation>
    <scope>NUCLEOTIDE SEQUENCE [LARGE SCALE GENOMIC DNA]</scope>
    <source>
        <strain evidence="2 3">JC075</strain>
    </source>
</reference>
<name>A0A2V4A125_9BACT</name>
<organism evidence="2 3">
    <name type="scientific">Marinifilum breve</name>
    <dbReference type="NCBI Taxonomy" id="2184082"/>
    <lineage>
        <taxon>Bacteria</taxon>
        <taxon>Pseudomonadati</taxon>
        <taxon>Bacteroidota</taxon>
        <taxon>Bacteroidia</taxon>
        <taxon>Marinilabiliales</taxon>
        <taxon>Marinifilaceae</taxon>
    </lineage>
</organism>
<dbReference type="Gene3D" id="1.25.40.10">
    <property type="entry name" value="Tetratricopeptide repeat domain"/>
    <property type="match status" value="1"/>
</dbReference>
<protein>
    <recommendedName>
        <fullName evidence="4">Tetratricopeptide repeat protein</fullName>
    </recommendedName>
</protein>
<keyword evidence="1" id="KW-0732">Signal</keyword>
<dbReference type="AlphaFoldDB" id="A0A2V4A125"/>
<evidence type="ECO:0000313" key="3">
    <source>
        <dbReference type="Proteomes" id="UP000248079"/>
    </source>
</evidence>
<evidence type="ECO:0000313" key="2">
    <source>
        <dbReference type="EMBL" id="PXY02358.1"/>
    </source>
</evidence>
<dbReference type="OrthoDB" id="9818368at2"/>
<dbReference type="InterPro" id="IPR011990">
    <property type="entry name" value="TPR-like_helical_dom_sf"/>
</dbReference>
<dbReference type="Proteomes" id="UP000248079">
    <property type="component" value="Unassembled WGS sequence"/>
</dbReference>
<accession>A0A2V4A125</accession>
<dbReference type="SUPFAM" id="SSF48452">
    <property type="entry name" value="TPR-like"/>
    <property type="match status" value="1"/>
</dbReference>
<gene>
    <name evidence="2" type="ORF">DF185_06840</name>
</gene>
<sequence length="325" mass="36835">MKKIFVMLTLVIVTTTIANAEKVRTYTMKMPSFVFEGVKTVFIKDIPVEDGELWNRGTGLEVQKLLRENIQNARIGEKAGHKLCTPWMSTQLYQLVNSESEADLVISGSIRSSLRKNEEVALKGKYQTETHKLPYFVKKYSKNKDAEASIDLQFTNKDGVAVKSYSKMNMTYHYSKEYLGAPKLTKDGKYEGEIRDYDITMKCIAPYLNTIIAEITPRLLSKTYDVKKVKKIKDKELKKTNKSANKLLRKGSYAEAADIFAEVAANASDSRSVATANKDAGILYMVTGNFEKAEEFLKKTNDSALLNDLNKRKELYNELKRIGIL</sequence>